<organism evidence="5 6">
    <name type="scientific">Mesorhizobium neociceri</name>
    <dbReference type="NCBI Taxonomy" id="1307853"/>
    <lineage>
        <taxon>Bacteria</taxon>
        <taxon>Pseudomonadati</taxon>
        <taxon>Pseudomonadota</taxon>
        <taxon>Alphaproteobacteria</taxon>
        <taxon>Hyphomicrobiales</taxon>
        <taxon>Phyllobacteriaceae</taxon>
        <taxon>Mesorhizobium</taxon>
    </lineage>
</organism>
<dbReference type="GO" id="GO:0000155">
    <property type="term" value="F:phosphorelay sensor kinase activity"/>
    <property type="evidence" value="ECO:0007669"/>
    <property type="project" value="InterPro"/>
</dbReference>
<comment type="caution">
    <text evidence="5">The sequence shown here is derived from an EMBL/GenBank/DDBJ whole genome shotgun (WGS) entry which is preliminary data.</text>
</comment>
<dbReference type="InterPro" id="IPR005467">
    <property type="entry name" value="His_kinase_dom"/>
</dbReference>
<dbReference type="Pfam" id="PF00512">
    <property type="entry name" value="HisKA"/>
    <property type="match status" value="1"/>
</dbReference>
<evidence type="ECO:0000313" key="6">
    <source>
        <dbReference type="Proteomes" id="UP000558284"/>
    </source>
</evidence>
<accession>A0A838BGU9</accession>
<dbReference type="SUPFAM" id="SSF55874">
    <property type="entry name" value="ATPase domain of HSP90 chaperone/DNA topoisomerase II/histidine kinase"/>
    <property type="match status" value="1"/>
</dbReference>
<sequence length="1911" mass="207380">MTISSLRSELTAAREENQVRTAEIANLLEQQNATSAILRVIAASPTDIQPVLQVVAESAARFCDTYDAGIFLARDGTLFPKAHYGPIAFDFEPMPVARDWVCGRAFADCKTVHVNDIAVAGAEFPVSQTLAERLGHRTMLATPLMRDTEAIGALVIRRIEVKPFSEKQIKLLKIFADQAVIAIENVRLFDEVQARTRDLGEALEQQTATADVLKAISRSAFDLQPVLQTLVDSAIRLAGADMGAITLRVGDTLRFMAGGGQAAELHAYERANPHVVGRGTFQGRAALEGLTIHVADALEDPEYERPEAAIMGSFRGVLSVPLKRGQETIGVFGMARRAIGLFSPRQVELVESFADQAVIAIENVRLFDEVQARNREVTEALEQQTATAEVLKTISSSAFDLDSVLHTLVKSASDLCHSGMGYIYLRQGDVLQPTVQIGWSQEFQDHMNNLPVTPGRGSIAARVAQNGSVEQIADVLDDPEYTNIEGQRLGGFRTLLGVPLMRDGAVTGVFVLARSSVSPFSTREIELVQTFSDQAVIAIENVRLFEEVETRNRDLAESLEQQMATGEILRAISRSPTDAQPVFDTIAQSAAKLCGAQFCFVDRFDGTLLHFMAHYGVPPEAIETINWSFPMAPGRGSAAARAVSSGAVVQIPDIQADPDYQADPDHKMGALADFLHSRSTVAVPMLKDGVPIGVITVDRLEAGNFPDRQVELLKTFADQAVIAIENVRLFEEVESRGRDLTDALEKQTATGAILQVIAGSPTDIHPVLDAVAESAARLCDAYDATIYLLRSDRLAVGAHHGPIPIDGTGLPVARDIVTGRAVLDRVPVHVHDLTIAGEEFATGRMMAQRLGFRAILATPLLQEGKAIGALMIRRIEARPFSDSQIGLLKTFANQAVIAIGNVRLFEEVQARTAELGEALQQQTATADVLKVISRSAFDLQSVLQTLIDSAVRLCGAKTSGIFMRDGDVFRLAAGYDQTPEYRAYEEANPSPISRQSWVGRTALDKAVVHIPDVTKDTEHGLPEAPRLGGYSAVLCVPLMREGSVIGVFAMTRPKPGPFTDSQIELVQTFADQAVIAIENVRLFDEVQARTAELSESLQQQTATADVLKAISRSAFDLQTVLDTLTESAVLLCRADKGCLERIIDGRFEYAAITGFPTGFREYGEANQTEPGRGSAVGRAAEERRVIQIKDVTVDPEYTHSAIAAVGGMRTVLAVPLLREGELLGIFAMIRTEVRPFSEREIELVNTFADQAVIAIENVRLFEEVQARTAELSESLQQQTATADVLKAISRSTFDLQPVLDTLVDSAAKLCDASQCVIYLREGDMLRAGATVGANPQEASIIRNQLLAFDRKTISGRVALSGRVQNNPDVLSDPEYDFPTLDEHGTVRAALGVPLLRDGKVDGVFFIGRTEAGLFTERQSELVQTFADQAVIAIENVRLFDEVQARTAELSESLQQQTATADVLKAISRSTFDLQPVLDTLVESAAKLCDADTSVIFKRDGDLYRWSAEYGNLPEAAVFAKANPFAASRDSVTGRVALEARAVHVSDVLADPDYGATQLQKLGGYRTILCVPILREGAPVGVFALTRSQVRDFTPRQIELVETFADQSGIAIENVRLFDEVQARTRELSRSLEDLRTAQDRLVQTEKLASLGQLTAGIAHEIKNPLNFVNNFSALSGELIDDLSSVLAGAPLEASVREEVAELTGMLKSNLDKVVQHGKRADSIVRNMLLHSRAGSGEHRPIDINAVVEESLNLAYHGARAEKPGFNITLARNFDPQAGDVDLYPQEITRVLLNLISNGFYATGKRSAAANGAGYEPTLSVTTRSLGDRVEIRIRDNGTGIPPEVKEKMFNPFFTTKPAGEGTGLGLSLSHDIVVKQHAGTIDVDSQPGEFTEFRIVLPRAEASLAKSAGEA</sequence>
<feature type="domain" description="Histidine kinase" evidence="4">
    <location>
        <begin position="1656"/>
        <end position="1901"/>
    </location>
</feature>
<dbReference type="CDD" id="cd00082">
    <property type="entry name" value="HisKA"/>
    <property type="match status" value="1"/>
</dbReference>
<dbReference type="PRINTS" id="PR00344">
    <property type="entry name" value="BCTRLSENSOR"/>
</dbReference>
<dbReference type="Gene3D" id="1.10.287.130">
    <property type="match status" value="1"/>
</dbReference>
<dbReference type="EC" id="2.7.13.3" evidence="2"/>
<dbReference type="InterPro" id="IPR003594">
    <property type="entry name" value="HATPase_dom"/>
</dbReference>
<dbReference type="InterPro" id="IPR052023">
    <property type="entry name" value="Histidine_kinase_KdpD"/>
</dbReference>
<dbReference type="InterPro" id="IPR003018">
    <property type="entry name" value="GAF"/>
</dbReference>
<dbReference type="PROSITE" id="PS50109">
    <property type="entry name" value="HIS_KIN"/>
    <property type="match status" value="1"/>
</dbReference>
<dbReference type="SMART" id="SM00065">
    <property type="entry name" value="GAF"/>
    <property type="match status" value="9"/>
</dbReference>
<dbReference type="Pfam" id="PF02518">
    <property type="entry name" value="HATPase_c"/>
    <property type="match status" value="1"/>
</dbReference>
<dbReference type="SUPFAM" id="SSF47384">
    <property type="entry name" value="Homodimeric domain of signal transducing histidine kinase"/>
    <property type="match status" value="1"/>
</dbReference>
<dbReference type="RefSeq" id="WP_181062016.1">
    <property type="nucleotide sequence ID" value="NZ_JACDTY010000034.1"/>
</dbReference>
<dbReference type="InterPro" id="IPR003661">
    <property type="entry name" value="HisK_dim/P_dom"/>
</dbReference>
<evidence type="ECO:0000256" key="3">
    <source>
        <dbReference type="ARBA" id="ARBA00022553"/>
    </source>
</evidence>
<reference evidence="5 6" key="1">
    <citation type="submission" date="2020-07" db="EMBL/GenBank/DDBJ databases">
        <title>Definition of the novel symbiovar canariense within Mesorhizobium novociceri, a new species of genus Mesorhizobium nodulating Cicer canariense in the Caldera de Taburiente National Park (La Palma, Canary Islands).</title>
        <authorList>
            <person name="Leon-Barrios M."/>
            <person name="Perez-Yepez J."/>
            <person name="Flores-Felix J.D."/>
            <person name="Ramirez-Baena M.H."/>
            <person name="Pulido-Suarez L."/>
            <person name="Igual J.M."/>
            <person name="Velazquez E."/>
            <person name="Peix A."/>
        </authorList>
    </citation>
    <scope>NUCLEOTIDE SEQUENCE [LARGE SCALE GENOMIC DNA]</scope>
    <source>
        <strain evidence="5 6">CCANP35</strain>
    </source>
</reference>
<dbReference type="PANTHER" id="PTHR45569:SF1">
    <property type="entry name" value="SENSOR PROTEIN KDPD"/>
    <property type="match status" value="1"/>
</dbReference>
<dbReference type="SMART" id="SM00388">
    <property type="entry name" value="HisKA"/>
    <property type="match status" value="1"/>
</dbReference>
<gene>
    <name evidence="5" type="ORF">H0241_33600</name>
</gene>
<dbReference type="SMART" id="SM00387">
    <property type="entry name" value="HATPase_c"/>
    <property type="match status" value="1"/>
</dbReference>
<dbReference type="EMBL" id="JACDTY010000034">
    <property type="protein sequence ID" value="MBA1145111.1"/>
    <property type="molecule type" value="Genomic_DNA"/>
</dbReference>
<keyword evidence="6" id="KW-1185">Reference proteome</keyword>
<dbReference type="GO" id="GO:0005886">
    <property type="term" value="C:plasma membrane"/>
    <property type="evidence" value="ECO:0007669"/>
    <property type="project" value="TreeGrafter"/>
</dbReference>
<dbReference type="InterPro" id="IPR004358">
    <property type="entry name" value="Sig_transdc_His_kin-like_C"/>
</dbReference>
<evidence type="ECO:0000313" key="5">
    <source>
        <dbReference type="EMBL" id="MBA1145111.1"/>
    </source>
</evidence>
<dbReference type="InterPro" id="IPR036097">
    <property type="entry name" value="HisK_dim/P_sf"/>
</dbReference>
<dbReference type="SUPFAM" id="SSF55781">
    <property type="entry name" value="GAF domain-like"/>
    <property type="match status" value="9"/>
</dbReference>
<dbReference type="InterPro" id="IPR029016">
    <property type="entry name" value="GAF-like_dom_sf"/>
</dbReference>
<comment type="catalytic activity">
    <reaction evidence="1">
        <text>ATP + protein L-histidine = ADP + protein N-phospho-L-histidine.</text>
        <dbReference type="EC" id="2.7.13.3"/>
    </reaction>
</comment>
<dbReference type="Gene3D" id="3.30.450.40">
    <property type="match status" value="9"/>
</dbReference>
<dbReference type="Pfam" id="PF13185">
    <property type="entry name" value="GAF_2"/>
    <property type="match status" value="4"/>
</dbReference>
<evidence type="ECO:0000256" key="2">
    <source>
        <dbReference type="ARBA" id="ARBA00012438"/>
    </source>
</evidence>
<name>A0A838BGU9_9HYPH</name>
<dbReference type="Proteomes" id="UP000558284">
    <property type="component" value="Unassembled WGS sequence"/>
</dbReference>
<protein>
    <recommendedName>
        <fullName evidence="2">histidine kinase</fullName>
        <ecNumber evidence="2">2.7.13.3</ecNumber>
    </recommendedName>
</protein>
<dbReference type="InterPro" id="IPR036890">
    <property type="entry name" value="HATPase_C_sf"/>
</dbReference>
<proteinExistence type="predicted"/>
<dbReference type="PANTHER" id="PTHR45569">
    <property type="entry name" value="SENSOR PROTEIN KDPD"/>
    <property type="match status" value="1"/>
</dbReference>
<evidence type="ECO:0000259" key="4">
    <source>
        <dbReference type="PROSITE" id="PS50109"/>
    </source>
</evidence>
<dbReference type="Pfam" id="PF01590">
    <property type="entry name" value="GAF"/>
    <property type="match status" value="5"/>
</dbReference>
<keyword evidence="3" id="KW-0597">Phosphoprotein</keyword>
<dbReference type="Gene3D" id="3.30.565.10">
    <property type="entry name" value="Histidine kinase-like ATPase, C-terminal domain"/>
    <property type="match status" value="1"/>
</dbReference>
<evidence type="ECO:0000256" key="1">
    <source>
        <dbReference type="ARBA" id="ARBA00000085"/>
    </source>
</evidence>